<name>A0A9Q0LLX4_ANAIG</name>
<dbReference type="InterPro" id="IPR027357">
    <property type="entry name" value="DOCKER_dom"/>
</dbReference>
<dbReference type="InterPro" id="IPR032376">
    <property type="entry name" value="DOCK_N"/>
</dbReference>
<evidence type="ECO:0000259" key="7">
    <source>
        <dbReference type="PROSITE" id="PS51651"/>
    </source>
</evidence>
<dbReference type="InterPro" id="IPR043162">
    <property type="entry name" value="DOCK_C_lobe_C"/>
</dbReference>
<gene>
    <name evidence="8" type="ORF">M0811_07600</name>
</gene>
<dbReference type="Pfam" id="PF14429">
    <property type="entry name" value="DOCK-C2"/>
    <property type="match status" value="1"/>
</dbReference>
<dbReference type="Pfam" id="PF20422">
    <property type="entry name" value="DHR-2_Lobe_B"/>
    <property type="match status" value="1"/>
</dbReference>
<dbReference type="Proteomes" id="UP001149090">
    <property type="component" value="Unassembled WGS sequence"/>
</dbReference>
<dbReference type="PANTHER" id="PTHR45653">
    <property type="entry name" value="DEDICATOR OF CYTOKINESIS"/>
    <property type="match status" value="1"/>
</dbReference>
<keyword evidence="2" id="KW-0963">Cytoplasm</keyword>
<evidence type="ECO:0000313" key="9">
    <source>
        <dbReference type="Proteomes" id="UP001149090"/>
    </source>
</evidence>
<reference evidence="8" key="1">
    <citation type="submission" date="2022-10" db="EMBL/GenBank/DDBJ databases">
        <title>Novel sulphate-reducing endosymbionts in the free-living metamonad Anaeramoeba.</title>
        <authorList>
            <person name="Jerlstrom-Hultqvist J."/>
            <person name="Cepicka I."/>
            <person name="Gallot-Lavallee L."/>
            <person name="Salas-Leiva D."/>
            <person name="Curtis B.A."/>
            <person name="Zahonova K."/>
            <person name="Pipaliya S."/>
            <person name="Dacks J."/>
            <person name="Roger A.J."/>
        </authorList>
    </citation>
    <scope>NUCLEOTIDE SEQUENCE</scope>
    <source>
        <strain evidence="8">BMAN</strain>
    </source>
</reference>
<evidence type="ECO:0000256" key="3">
    <source>
        <dbReference type="PROSITE-ProRule" id="PRU00983"/>
    </source>
</evidence>
<dbReference type="CDD" id="cd08679">
    <property type="entry name" value="C2_DOCK180_related"/>
    <property type="match status" value="1"/>
</dbReference>
<dbReference type="PROSITE" id="PS51650">
    <property type="entry name" value="C2_DOCK"/>
    <property type="match status" value="1"/>
</dbReference>
<evidence type="ECO:0000256" key="5">
    <source>
        <dbReference type="SAM" id="MobiDB-lite"/>
    </source>
</evidence>
<dbReference type="PANTHER" id="PTHR45653:SF10">
    <property type="entry name" value="MYOBLAST CITY, ISOFORM B"/>
    <property type="match status" value="1"/>
</dbReference>
<dbReference type="CDD" id="cd11684">
    <property type="entry name" value="DHR2_DOCK"/>
    <property type="match status" value="1"/>
</dbReference>
<evidence type="ECO:0000259" key="6">
    <source>
        <dbReference type="PROSITE" id="PS51650"/>
    </source>
</evidence>
<dbReference type="Pfam" id="PF20421">
    <property type="entry name" value="DHR-2_Lobe_C"/>
    <property type="match status" value="1"/>
</dbReference>
<dbReference type="Gene3D" id="1.20.58.740">
    <property type="match status" value="1"/>
</dbReference>
<feature type="region of interest" description="Disordered" evidence="5">
    <location>
        <begin position="827"/>
        <end position="848"/>
    </location>
</feature>
<dbReference type="InterPro" id="IPR043161">
    <property type="entry name" value="DOCK_C_lobe_A"/>
</dbReference>
<feature type="domain" description="C2 DOCK-type" evidence="6">
    <location>
        <begin position="327"/>
        <end position="485"/>
    </location>
</feature>
<evidence type="ECO:0000313" key="8">
    <source>
        <dbReference type="EMBL" id="KAJ5075247.1"/>
    </source>
</evidence>
<keyword evidence="4" id="KW-0175">Coiled coil</keyword>
<proteinExistence type="inferred from homology"/>
<dbReference type="GO" id="GO:0031267">
    <property type="term" value="F:small GTPase binding"/>
    <property type="evidence" value="ECO:0007669"/>
    <property type="project" value="TreeGrafter"/>
</dbReference>
<dbReference type="InterPro" id="IPR046773">
    <property type="entry name" value="DOCKER_Lobe_C"/>
</dbReference>
<comment type="subcellular location">
    <subcellularLocation>
        <location evidence="1">Cytoplasm</location>
    </subcellularLocation>
</comment>
<protein>
    <submittedName>
        <fullName evidence="8">Dedicator of cytokinesis</fullName>
    </submittedName>
</protein>
<evidence type="ECO:0000256" key="1">
    <source>
        <dbReference type="ARBA" id="ARBA00004496"/>
    </source>
</evidence>
<dbReference type="InterPro" id="IPR026791">
    <property type="entry name" value="DOCK"/>
</dbReference>
<comment type="caution">
    <text evidence="8">The sequence shown here is derived from an EMBL/GenBank/DDBJ whole genome shotgun (WGS) entry which is preliminary data.</text>
</comment>
<organism evidence="8 9">
    <name type="scientific">Anaeramoeba ignava</name>
    <name type="common">Anaerobic marine amoeba</name>
    <dbReference type="NCBI Taxonomy" id="1746090"/>
    <lineage>
        <taxon>Eukaryota</taxon>
        <taxon>Metamonada</taxon>
        <taxon>Anaeramoebidae</taxon>
        <taxon>Anaeramoeba</taxon>
    </lineage>
</organism>
<dbReference type="GO" id="GO:0005886">
    <property type="term" value="C:plasma membrane"/>
    <property type="evidence" value="ECO:0007669"/>
    <property type="project" value="TreeGrafter"/>
</dbReference>
<evidence type="ECO:0000256" key="4">
    <source>
        <dbReference type="SAM" id="Coils"/>
    </source>
</evidence>
<dbReference type="GO" id="GO:0005085">
    <property type="term" value="F:guanyl-nucleotide exchange factor activity"/>
    <property type="evidence" value="ECO:0007669"/>
    <property type="project" value="InterPro"/>
</dbReference>
<comment type="similarity">
    <text evidence="3">Belongs to the DOCK family.</text>
</comment>
<dbReference type="OrthoDB" id="18896at2759"/>
<dbReference type="Pfam" id="PF23554">
    <property type="entry name" value="TPR_DOCK"/>
    <property type="match status" value="1"/>
</dbReference>
<dbReference type="GO" id="GO:0007264">
    <property type="term" value="P:small GTPase-mediated signal transduction"/>
    <property type="evidence" value="ECO:0007669"/>
    <property type="project" value="InterPro"/>
</dbReference>
<accession>A0A9Q0LLX4</accession>
<dbReference type="InterPro" id="IPR027007">
    <property type="entry name" value="C2_DOCK-type_domain"/>
</dbReference>
<dbReference type="InterPro" id="IPR056372">
    <property type="entry name" value="TPR_DOCK"/>
</dbReference>
<keyword evidence="9" id="KW-1185">Reference proteome</keyword>
<dbReference type="EMBL" id="JAPDFW010000066">
    <property type="protein sequence ID" value="KAJ5075247.1"/>
    <property type="molecule type" value="Genomic_DNA"/>
</dbReference>
<dbReference type="Gene3D" id="2.60.40.150">
    <property type="entry name" value="C2 domain"/>
    <property type="match status" value="1"/>
</dbReference>
<dbReference type="Gene3D" id="1.25.40.410">
    <property type="match status" value="1"/>
</dbReference>
<dbReference type="GO" id="GO:0005737">
    <property type="term" value="C:cytoplasm"/>
    <property type="evidence" value="ECO:0007669"/>
    <property type="project" value="TreeGrafter"/>
</dbReference>
<dbReference type="PROSITE" id="PS51651">
    <property type="entry name" value="DOCKER"/>
    <property type="match status" value="1"/>
</dbReference>
<dbReference type="Pfam" id="PF16172">
    <property type="entry name" value="DOCK_N"/>
    <property type="match status" value="1"/>
</dbReference>
<dbReference type="InterPro" id="IPR035892">
    <property type="entry name" value="C2_domain_sf"/>
</dbReference>
<sequence length="1557" mass="183304">MLDNDAIHPFSQADQIIIELDNSIPIWQNFIQKMNKLKKTQLITQFFKIVKQILILRKQFLNLNLIEEKLLVRKNLVELLTKINQIMGNSEQFRTDNQNLATEENQNIFQLCQIYQRSQTEKLQSKPKEELNHILLKFESAQIPVKENFELYFSLFNLSTNKMISEDFGVFLSDEGTLISHRLQTIFLDLDSNDTQDLYLVCQFIRKGPLVFKEKKVKVKSMKEIPFYRRPFGFSFLQITSNILNQCLKNLTSFTLDVYTFAIDALFPDALKLILNNDPRIEKKPQNIKISLRVLTQQMMLENPENESIVKTNNMRLPRIIFPTSNFNNIFITTINGDFPSCKSKNILIKTTVRQEKGQVIQNCIFAGNGLSSMNEFSSLVYYHKANPQFNETFRVNMSFEQFSKAHIFFELFNCVGNPKTPDKKFAYGFLYFNEKEKILQQGNHKITLYKFHQKTDPKVYLKPQLLLKEKVLQKDELTINFNICSTIIPQNTILMNFFNWRLLYADNPRKLNDLIHLIKNMERDDYFPFIGRILDNLFQVLHQHGKDCASEIFKAFIFLVSPPMDIQQEEFYPIIEDYLNSRMKTISKEQEYFNSLHGYFVECLRQNFQLLQNSEDPSFNRSAMKGLGFAVQFIVFSMTHELKTKNEQNEIQETLKNDRNSLSQLMDDLFASFLIMEPQWVIGAQTFALKNCYSVFVELDKLFDIYQICKFINQLFQNIGSGRGTLDAAKISLLNDISKGILMETAKKRKATIPLLFQHIQKIMYLGQSELEKSTEIIYNILNSIEAYKYKTDTFSTYSGALELTKLPQLLIKAIRHNLAEIQAHENEGQDEKTNENKSPNQDKNEDNLEEEDHFIYSRKDLQIRLVSIFLSFFQRLKPTEVQQFLAIYSKNEMRQANLLIDVFQILKHIITESTVLPSWEIMELQYYSITLKIARQFTSVLQRCFQDIRIYRDLWSEYFNLLSLLIQTPKLQIEALSQDNLIDLFQRFGDMRFEIAHIIQKNWDLLNPEKIQLISSISTNILSLILLEKSFFQSVSLDIYFSMIEIEFDKTGEFKTIEFHTLSVLDDVIENGAYPKFEARFFTEMSKKFAQNIKLKEKGFQFLETMKRIISKISLIKKFQANPEFEDERLELIAELVEYLRNQKQYLMILRYLHMAYNLNISKNNYLEAGFSLNDYSELLDWDSQKQLPEEFEFPAESFEKRKERVLKLSIDSFEKAQNWEKAVELTRKLKDFYEKINYDFNSYCLTLSKEIEYISQIPTPGRTFPKYFRIGFYGKGFEDEKYFNCKNKEYIYRADHFDLLSGFVEKLQEKYPSTQITSKDPTQEIIDSDGKYIQVAAINPVFLEEIEGNENIFDEEIPDFISNYRKNSNIQVFLHSTPFRKNDTKSENEFKDLWLKKVYLYPKEKLPTFRRRVEVIKKLVVETTPIETAIISIEKKNQEINEANKLYSKMSQQQTSPFSMLLQGVINAAVNGGVMNYKEAFLYDNYIHENPSHASFLIKLKNALRKQLNILEKGLKIHEKLVTVQTKPLHLKLSKSLMKLKRLLLPYLSSKDEF</sequence>
<dbReference type="InterPro" id="IPR046770">
    <property type="entry name" value="DOCKER_Lobe_B"/>
</dbReference>
<feature type="coiled-coil region" evidence="4">
    <location>
        <begin position="1429"/>
        <end position="1456"/>
    </location>
</feature>
<evidence type="ECO:0000256" key="2">
    <source>
        <dbReference type="ARBA" id="ARBA00022490"/>
    </source>
</evidence>
<feature type="domain" description="DOCKER" evidence="7">
    <location>
        <begin position="1142"/>
        <end position="1556"/>
    </location>
</feature>